<evidence type="ECO:0000313" key="3">
    <source>
        <dbReference type="Proteomes" id="UP000317940"/>
    </source>
</evidence>
<comment type="caution">
    <text evidence="2">The sequence shown here is derived from an EMBL/GenBank/DDBJ whole genome shotgun (WGS) entry which is preliminary data.</text>
</comment>
<organism evidence="2 3">
    <name type="scientific">Kitasatospora viridis</name>
    <dbReference type="NCBI Taxonomy" id="281105"/>
    <lineage>
        <taxon>Bacteria</taxon>
        <taxon>Bacillati</taxon>
        <taxon>Actinomycetota</taxon>
        <taxon>Actinomycetes</taxon>
        <taxon>Kitasatosporales</taxon>
        <taxon>Streptomycetaceae</taxon>
        <taxon>Kitasatospora</taxon>
    </lineage>
</organism>
<dbReference type="Proteomes" id="UP000317940">
    <property type="component" value="Unassembled WGS sequence"/>
</dbReference>
<keyword evidence="1" id="KW-0732">Signal</keyword>
<sequence length="158" mass="15604">MGFAGSKFAKVATVAISTVSLGVITASAATPAMAKPPVCGEVDCPSLVPTHLGASQATLNVTQMQLENLSATATEAITGRPLVGALIEFFTTDGRKLGSAYTGYDGSAGISASENFGPGTVQELLSGYNAVLVGDGVHATASAHGAITIGTDCASSAP</sequence>
<protein>
    <submittedName>
        <fullName evidence="2">Uncharacterized protein</fullName>
    </submittedName>
</protein>
<evidence type="ECO:0000313" key="2">
    <source>
        <dbReference type="EMBL" id="TWF73669.1"/>
    </source>
</evidence>
<name>A0A561SFN3_9ACTN</name>
<proteinExistence type="predicted"/>
<dbReference type="RefSeq" id="WP_145910617.1">
    <property type="nucleotide sequence ID" value="NZ_BAAAMZ010000001.1"/>
</dbReference>
<feature type="chain" id="PRO_5038667345" evidence="1">
    <location>
        <begin position="35"/>
        <end position="158"/>
    </location>
</feature>
<keyword evidence="3" id="KW-1185">Reference proteome</keyword>
<reference evidence="2 3" key="1">
    <citation type="submission" date="2019-06" db="EMBL/GenBank/DDBJ databases">
        <title>Sequencing the genomes of 1000 actinobacteria strains.</title>
        <authorList>
            <person name="Klenk H.-P."/>
        </authorList>
    </citation>
    <scope>NUCLEOTIDE SEQUENCE [LARGE SCALE GENOMIC DNA]</scope>
    <source>
        <strain evidence="2 3">DSM 44826</strain>
    </source>
</reference>
<dbReference type="AlphaFoldDB" id="A0A561SFN3"/>
<evidence type="ECO:0000256" key="1">
    <source>
        <dbReference type="SAM" id="SignalP"/>
    </source>
</evidence>
<dbReference type="OrthoDB" id="4203310at2"/>
<feature type="signal peptide" evidence="1">
    <location>
        <begin position="1"/>
        <end position="34"/>
    </location>
</feature>
<gene>
    <name evidence="2" type="ORF">FHX73_15285</name>
</gene>
<accession>A0A561SFN3</accession>
<dbReference type="EMBL" id="VIWT01000005">
    <property type="protein sequence ID" value="TWF73669.1"/>
    <property type="molecule type" value="Genomic_DNA"/>
</dbReference>